<reference evidence="6 7" key="1">
    <citation type="submission" date="2019-07" db="EMBL/GenBank/DDBJ databases">
        <title>Full genome sequence of Humibacter sp. WJ7-1.</title>
        <authorList>
            <person name="Im W.-T."/>
        </authorList>
    </citation>
    <scope>NUCLEOTIDE SEQUENCE [LARGE SCALE GENOMIC DNA]</scope>
    <source>
        <strain evidence="6 7">WJ7-1</strain>
    </source>
</reference>
<feature type="compositionally biased region" description="Low complexity" evidence="4">
    <location>
        <begin position="77"/>
        <end position="98"/>
    </location>
</feature>
<proteinExistence type="predicted"/>
<evidence type="ECO:0000259" key="5">
    <source>
        <dbReference type="Pfam" id="PF01494"/>
    </source>
</evidence>
<evidence type="ECO:0000256" key="3">
    <source>
        <dbReference type="ARBA" id="ARBA00022827"/>
    </source>
</evidence>
<dbReference type="InterPro" id="IPR002938">
    <property type="entry name" value="FAD-bd"/>
</dbReference>
<dbReference type="PRINTS" id="PR00420">
    <property type="entry name" value="RNGMNOXGNASE"/>
</dbReference>
<dbReference type="GO" id="GO:0016709">
    <property type="term" value="F:oxidoreductase activity, acting on paired donors, with incorporation or reduction of molecular oxygen, NAD(P)H as one donor, and incorporation of one atom of oxygen"/>
    <property type="evidence" value="ECO:0007669"/>
    <property type="project" value="UniProtKB-ARBA"/>
</dbReference>
<dbReference type="EMBL" id="CP042305">
    <property type="protein sequence ID" value="QDZ15045.1"/>
    <property type="molecule type" value="Genomic_DNA"/>
</dbReference>
<dbReference type="GO" id="GO:0071949">
    <property type="term" value="F:FAD binding"/>
    <property type="evidence" value="ECO:0007669"/>
    <property type="project" value="InterPro"/>
</dbReference>
<evidence type="ECO:0000256" key="4">
    <source>
        <dbReference type="SAM" id="MobiDB-lite"/>
    </source>
</evidence>
<keyword evidence="7" id="KW-1185">Reference proteome</keyword>
<evidence type="ECO:0000256" key="2">
    <source>
        <dbReference type="ARBA" id="ARBA00022630"/>
    </source>
</evidence>
<dbReference type="KEGG" id="huw:FPZ11_09920"/>
<protein>
    <submittedName>
        <fullName evidence="6">FAD-dependent oxidoreductase</fullName>
    </submittedName>
</protein>
<evidence type="ECO:0000313" key="7">
    <source>
        <dbReference type="Proteomes" id="UP000320216"/>
    </source>
</evidence>
<evidence type="ECO:0000256" key="1">
    <source>
        <dbReference type="ARBA" id="ARBA00001974"/>
    </source>
</evidence>
<sequence length="504" mass="52471">MNDVIIVGGGPVGLMLALELSLAGVEPLVLERGAEIDPTIKAGSLNGRAADALRRRGVEFGLGAFGPGGATVGRRQPGASSPASAPGTPAASVAPAVGQGAQAPRPPRFVGHVAGMIIPADLVKWNELEHSTSSAMISQQQVQQLLEERLAERGVQVRRGIQVTDVVSGDDRVRVVTDAGEFEGSWVVGTDGGRSIVRKSAGFGFDGLDGIMTGHQMLVQGEGFDDIPVGWNITPTGVFRRMPNNLMLTAEFDGAPADRSAVITADDLTGAIRRVTGVDATVTNVISATRFTDNTRVADHYRKGRVLLAGDAAHVHPPFGGQGLSLGLLDATGLGWRLAGVVAGRLPVSVFDDYENERRPEAERILEWSRAQVGLMRTDERSRAAGRLVARLMNTPDGATEVLRVVAGDLVTYASDDGPAGTFADDWAGTNADGGSLFDVAAEGHVVLAHLPEIDVPQLDGHAVRAFATDAAPAPLTLVRVDGVVAWAGDTADGLQEALAAIGA</sequence>
<dbReference type="InterPro" id="IPR050641">
    <property type="entry name" value="RIFMO-like"/>
</dbReference>
<dbReference type="OrthoDB" id="4246007at2"/>
<dbReference type="Proteomes" id="UP000320216">
    <property type="component" value="Chromosome"/>
</dbReference>
<accession>A0A5B8M5C8</accession>
<organism evidence="6 7">
    <name type="scientific">Humibacter ginsenosidimutans</name>
    <dbReference type="NCBI Taxonomy" id="2599293"/>
    <lineage>
        <taxon>Bacteria</taxon>
        <taxon>Bacillati</taxon>
        <taxon>Actinomycetota</taxon>
        <taxon>Actinomycetes</taxon>
        <taxon>Micrococcales</taxon>
        <taxon>Microbacteriaceae</taxon>
        <taxon>Humibacter</taxon>
    </lineage>
</organism>
<keyword evidence="3" id="KW-0274">FAD</keyword>
<dbReference type="Gene3D" id="3.50.50.60">
    <property type="entry name" value="FAD/NAD(P)-binding domain"/>
    <property type="match status" value="1"/>
</dbReference>
<dbReference type="Gene3D" id="3.40.30.120">
    <property type="match status" value="1"/>
</dbReference>
<dbReference type="AlphaFoldDB" id="A0A5B8M5C8"/>
<dbReference type="Gene3D" id="3.30.70.2450">
    <property type="match status" value="1"/>
</dbReference>
<name>A0A5B8M5C8_9MICO</name>
<dbReference type="PANTHER" id="PTHR43004">
    <property type="entry name" value="TRK SYSTEM POTASSIUM UPTAKE PROTEIN"/>
    <property type="match status" value="1"/>
</dbReference>
<dbReference type="RefSeq" id="WP_146320519.1">
    <property type="nucleotide sequence ID" value="NZ_CP042305.1"/>
</dbReference>
<comment type="cofactor">
    <cofactor evidence="1">
        <name>FAD</name>
        <dbReference type="ChEBI" id="CHEBI:57692"/>
    </cofactor>
</comment>
<dbReference type="SUPFAM" id="SSF51905">
    <property type="entry name" value="FAD/NAD(P)-binding domain"/>
    <property type="match status" value="1"/>
</dbReference>
<feature type="domain" description="FAD-binding" evidence="5">
    <location>
        <begin position="3"/>
        <end position="369"/>
    </location>
</feature>
<gene>
    <name evidence="6" type="ORF">FPZ11_09920</name>
</gene>
<dbReference type="InterPro" id="IPR036188">
    <property type="entry name" value="FAD/NAD-bd_sf"/>
</dbReference>
<feature type="region of interest" description="Disordered" evidence="4">
    <location>
        <begin position="69"/>
        <end position="105"/>
    </location>
</feature>
<dbReference type="PANTHER" id="PTHR43004:SF19">
    <property type="entry name" value="BINDING MONOOXYGENASE, PUTATIVE (JCVI)-RELATED"/>
    <property type="match status" value="1"/>
</dbReference>
<evidence type="ECO:0000313" key="6">
    <source>
        <dbReference type="EMBL" id="QDZ15045.1"/>
    </source>
</evidence>
<dbReference type="Pfam" id="PF01494">
    <property type="entry name" value="FAD_binding_3"/>
    <property type="match status" value="1"/>
</dbReference>
<keyword evidence="2" id="KW-0285">Flavoprotein</keyword>